<feature type="transmembrane region" description="Helical" evidence="1">
    <location>
        <begin position="127"/>
        <end position="149"/>
    </location>
</feature>
<keyword evidence="1" id="KW-0812">Transmembrane</keyword>
<keyword evidence="1" id="KW-1133">Transmembrane helix</keyword>
<organism evidence="2 3">
    <name type="scientific">Romboutsia lituseburensis DSM 797</name>
    <dbReference type="NCBI Taxonomy" id="1121325"/>
    <lineage>
        <taxon>Bacteria</taxon>
        <taxon>Bacillati</taxon>
        <taxon>Bacillota</taxon>
        <taxon>Clostridia</taxon>
        <taxon>Peptostreptococcales</taxon>
        <taxon>Peptostreptococcaceae</taxon>
        <taxon>Romboutsia</taxon>
    </lineage>
</organism>
<dbReference type="RefSeq" id="WP_092725748.1">
    <property type="nucleotide sequence ID" value="NZ_FNGW01000004.1"/>
</dbReference>
<accession>A0A1G9PFU8</accession>
<dbReference type="GO" id="GO:0005886">
    <property type="term" value="C:plasma membrane"/>
    <property type="evidence" value="ECO:0007669"/>
    <property type="project" value="InterPro"/>
</dbReference>
<evidence type="ECO:0000256" key="1">
    <source>
        <dbReference type="SAM" id="Phobius"/>
    </source>
</evidence>
<keyword evidence="3" id="KW-1185">Reference proteome</keyword>
<dbReference type="EMBL" id="FNGW01000004">
    <property type="protein sequence ID" value="SDL97594.1"/>
    <property type="molecule type" value="Genomic_DNA"/>
</dbReference>
<evidence type="ECO:0000313" key="2">
    <source>
        <dbReference type="EMBL" id="SDL97594.1"/>
    </source>
</evidence>
<dbReference type="NCBIfam" id="TIGR02357">
    <property type="entry name" value="ECF_ThiT_YuaJ"/>
    <property type="match status" value="1"/>
</dbReference>
<feature type="transmembrane region" description="Helical" evidence="1">
    <location>
        <begin position="169"/>
        <end position="189"/>
    </location>
</feature>
<dbReference type="InterPro" id="IPR012651">
    <property type="entry name" value="Thia_Transptr_ThiT"/>
</dbReference>
<dbReference type="STRING" id="1121325.SAMN04515677_104343"/>
<proteinExistence type="predicted"/>
<gene>
    <name evidence="2" type="ORF">SAMN04515677_104343</name>
</gene>
<dbReference type="Gene3D" id="1.10.1760.20">
    <property type="match status" value="1"/>
</dbReference>
<dbReference type="AlphaFoldDB" id="A0A1G9PFU8"/>
<dbReference type="Proteomes" id="UP000199068">
    <property type="component" value="Unassembled WGS sequence"/>
</dbReference>
<keyword evidence="1" id="KW-0472">Membrane</keyword>
<feature type="transmembrane region" description="Helical" evidence="1">
    <location>
        <begin position="31"/>
        <end position="50"/>
    </location>
</feature>
<feature type="transmembrane region" description="Helical" evidence="1">
    <location>
        <begin position="79"/>
        <end position="97"/>
    </location>
</feature>
<evidence type="ECO:0000313" key="3">
    <source>
        <dbReference type="Proteomes" id="UP000199068"/>
    </source>
</evidence>
<protein>
    <submittedName>
        <fullName evidence="2">Thiamine transporter</fullName>
    </submittedName>
</protein>
<name>A0A1G9PFU8_9FIRM</name>
<dbReference type="Pfam" id="PF09515">
    <property type="entry name" value="Thia_YuaJ"/>
    <property type="match status" value="1"/>
</dbReference>
<dbReference type="GO" id="GO:0015234">
    <property type="term" value="F:thiamine transmembrane transporter activity"/>
    <property type="evidence" value="ECO:0007669"/>
    <property type="project" value="InterPro"/>
</dbReference>
<reference evidence="2 3" key="1">
    <citation type="submission" date="2016-10" db="EMBL/GenBank/DDBJ databases">
        <authorList>
            <person name="de Groot N.N."/>
        </authorList>
    </citation>
    <scope>NUCLEOTIDE SEQUENCE [LARGE SCALE GENOMIC DNA]</scope>
    <source>
        <strain evidence="2 3">DSM 797</strain>
    </source>
</reference>
<sequence>MFNSILLVVCIIPLALYVLKMRKYKFKTKEMVVIAMFSAMSYILSLIPFVRYPQGGGINMFSMLPLLLVSVLYSREAGLTAGLITGTISLLMGGYIMHPAQVILDYTIPDMALGLSDMFGKDDKKRIIFGSLAAILLNTTSHFLSGVFFFGQFAPEGMNPVLYSFLYNFSGHGVEGVLCVGIMAVLPLANLRKVASLQ</sequence>